<keyword evidence="5" id="KW-1185">Reference proteome</keyword>
<feature type="region of interest" description="Disordered" evidence="1">
    <location>
        <begin position="538"/>
        <end position="567"/>
    </location>
</feature>
<dbReference type="Proteomes" id="UP000194800">
    <property type="component" value="Unassembled WGS sequence"/>
</dbReference>
<protein>
    <submittedName>
        <fullName evidence="3">Uncharacterized protein</fullName>
    </submittedName>
</protein>
<evidence type="ECO:0000313" key="4">
    <source>
        <dbReference type="EMBL" id="OTQ11289.1"/>
    </source>
</evidence>
<comment type="caution">
    <text evidence="3">The sequence shown here is derived from an EMBL/GenBank/DDBJ whole genome shotgun (WGS) entry which is preliminary data.</text>
</comment>
<feature type="transmembrane region" description="Helical" evidence="2">
    <location>
        <begin position="346"/>
        <end position="365"/>
    </location>
</feature>
<name>A0A242NLR9_9GAMM</name>
<organism evidence="3 6">
    <name type="scientific">Gilliamella apicola</name>
    <dbReference type="NCBI Taxonomy" id="1196095"/>
    <lineage>
        <taxon>Bacteria</taxon>
        <taxon>Pseudomonadati</taxon>
        <taxon>Pseudomonadota</taxon>
        <taxon>Gammaproteobacteria</taxon>
        <taxon>Orbales</taxon>
        <taxon>Orbaceae</taxon>
        <taxon>Gilliamella</taxon>
    </lineage>
</organism>
<feature type="compositionally biased region" description="Low complexity" evidence="1">
    <location>
        <begin position="548"/>
        <end position="567"/>
    </location>
</feature>
<sequence length="611" mass="67688">MFLEEFLIKIGVDASKAGNIARVISQLQTGANQLSNATNQMQSDVNRAIQETNKSTKEAGKAADKTRSKISKLKLGIAGLIAIGILYGKKIARAFNDVIEKAKELAIKKDALFKISQKELVQAERYKREMNRTGLAIDSIKTKIALNLAPALTNLIGGFRNWLTINKDLIANGITKIIKFVGLTIQMFVNFIKFLDMIIKSTIGWKNAIIAFTIAWAILNRAFLFSPIGIVIGLLTGLLLLIDDLMVYMNGGNSLFGEYWQPLIDGAKTAWEFIKDFWELIKALWNGDSEKIKSLSNRLFNALINGIKSLFSKIKSALANLFKNILMFFGMSEKNASKTVDRIGKIFNFIISLITLPFRLAYNAICAIMDALGLDAGDVVNGIGDIFKLIWSLITAPFIAAWDFINDLFDIWEDDTTSVTDKIGDTLWAIWDFVISPFKTAWNFVKNLFTGWLNDVGDTTKKIGGKFTNVYKSITKPFGDAIKWIKNKFFGFIDTVGGKVKNALSWTGLFDDEKDADNKTENQTVLVKRQHQIKISPSASASAGVIKNTNTNNNTTNNSNRNTNISNNNAVTINNTMNVTTPQEGLNYLNNLATGEIQKIADNSTTALGSN</sequence>
<feature type="transmembrane region" description="Helical" evidence="2">
    <location>
        <begin position="224"/>
        <end position="242"/>
    </location>
</feature>
<dbReference type="SUPFAM" id="SSF48371">
    <property type="entry name" value="ARM repeat"/>
    <property type="match status" value="1"/>
</dbReference>
<dbReference type="RefSeq" id="WP_086300415.1">
    <property type="nucleotide sequence ID" value="NZ_MZNE01000041.1"/>
</dbReference>
<dbReference type="AlphaFoldDB" id="A0A242NLR9"/>
<dbReference type="OrthoDB" id="8019720at2"/>
<evidence type="ECO:0000256" key="1">
    <source>
        <dbReference type="SAM" id="MobiDB-lite"/>
    </source>
</evidence>
<evidence type="ECO:0000313" key="3">
    <source>
        <dbReference type="EMBL" id="OTQ01635.1"/>
    </source>
</evidence>
<gene>
    <name evidence="4" type="ORF">B6C91_02850</name>
    <name evidence="3" type="ORF">B6D08_00085</name>
</gene>
<keyword evidence="2" id="KW-0472">Membrane</keyword>
<evidence type="ECO:0000313" key="5">
    <source>
        <dbReference type="Proteomes" id="UP000194800"/>
    </source>
</evidence>
<evidence type="ECO:0000256" key="2">
    <source>
        <dbReference type="SAM" id="Phobius"/>
    </source>
</evidence>
<keyword evidence="2" id="KW-0812">Transmembrane</keyword>
<accession>A0A242NLR9</accession>
<dbReference type="InterPro" id="IPR016024">
    <property type="entry name" value="ARM-type_fold"/>
</dbReference>
<dbReference type="EMBL" id="NART01000007">
    <property type="protein sequence ID" value="OTQ11289.1"/>
    <property type="molecule type" value="Genomic_DNA"/>
</dbReference>
<reference evidence="5 6" key="1">
    <citation type="submission" date="2017-03" db="EMBL/GenBank/DDBJ databases">
        <title>Comparative genomics of honeybee gut symbionts reveal geographically distinct and subgroup specific antibiotic resistance.</title>
        <authorList>
            <person name="Ludvigsen J."/>
            <person name="Porcellato D."/>
            <person name="Labee-Lund T.M."/>
            <person name="Amdam G.V."/>
            <person name="Rudi K."/>
        </authorList>
    </citation>
    <scope>NUCLEOTIDE SEQUENCE [LARGE SCALE GENOMIC DNA]</scope>
    <source>
        <strain evidence="3 6">A-7-12</strain>
        <strain evidence="4 5">A-9-12</strain>
    </source>
</reference>
<keyword evidence="2" id="KW-1133">Transmembrane helix</keyword>
<dbReference type="EMBL" id="NARP01000001">
    <property type="protein sequence ID" value="OTQ01635.1"/>
    <property type="molecule type" value="Genomic_DNA"/>
</dbReference>
<proteinExistence type="predicted"/>
<evidence type="ECO:0000313" key="6">
    <source>
        <dbReference type="Proteomes" id="UP000194977"/>
    </source>
</evidence>
<feature type="transmembrane region" description="Helical" evidence="2">
    <location>
        <begin position="197"/>
        <end position="218"/>
    </location>
</feature>
<dbReference type="Proteomes" id="UP000194977">
    <property type="component" value="Unassembled WGS sequence"/>
</dbReference>